<gene>
    <name evidence="1" type="ORF">SAMN05444352_12393</name>
</gene>
<reference evidence="2" key="1">
    <citation type="submission" date="2017-06" db="EMBL/GenBank/DDBJ databases">
        <authorList>
            <person name="Varghese N."/>
            <person name="Submissions S."/>
        </authorList>
    </citation>
    <scope>NUCLEOTIDE SEQUENCE [LARGE SCALE GENOMIC DNA]</scope>
    <source>
        <strain evidence="2">DSM 22348</strain>
    </source>
</reference>
<dbReference type="Gene3D" id="1.10.10.10">
    <property type="entry name" value="Winged helix-like DNA-binding domain superfamily/Winged helix DNA-binding domain"/>
    <property type="match status" value="1"/>
</dbReference>
<dbReference type="EMBL" id="FZOL01000023">
    <property type="protein sequence ID" value="SNT09177.1"/>
    <property type="molecule type" value="Genomic_DNA"/>
</dbReference>
<evidence type="ECO:0000313" key="1">
    <source>
        <dbReference type="EMBL" id="SNT09177.1"/>
    </source>
</evidence>
<organism evidence="1 2">
    <name type="scientific">Pseudomonas japonica</name>
    <dbReference type="NCBI Taxonomy" id="256466"/>
    <lineage>
        <taxon>Bacteria</taxon>
        <taxon>Pseudomonadati</taxon>
        <taxon>Pseudomonadota</taxon>
        <taxon>Gammaproteobacteria</taxon>
        <taxon>Pseudomonadales</taxon>
        <taxon>Pseudomonadaceae</taxon>
        <taxon>Pseudomonas</taxon>
    </lineage>
</organism>
<dbReference type="RefSeq" id="WP_141137329.1">
    <property type="nucleotide sequence ID" value="NZ_FZOL01000023.1"/>
</dbReference>
<dbReference type="InterPro" id="IPR009057">
    <property type="entry name" value="Homeodomain-like_sf"/>
</dbReference>
<dbReference type="Proteomes" id="UP000198407">
    <property type="component" value="Unassembled WGS sequence"/>
</dbReference>
<dbReference type="InterPro" id="IPR007367">
    <property type="entry name" value="DUF433"/>
</dbReference>
<dbReference type="SUPFAM" id="SSF46689">
    <property type="entry name" value="Homeodomain-like"/>
    <property type="match status" value="1"/>
</dbReference>
<dbReference type="OrthoDB" id="9809529at2"/>
<proteinExistence type="predicted"/>
<protein>
    <submittedName>
        <fullName evidence="1">Uncharacterized conserved protein, DUF433 family</fullName>
    </submittedName>
</protein>
<keyword evidence="2" id="KW-1185">Reference proteome</keyword>
<accession>A0A239JTH9</accession>
<evidence type="ECO:0000313" key="2">
    <source>
        <dbReference type="Proteomes" id="UP000198407"/>
    </source>
</evidence>
<dbReference type="InterPro" id="IPR036388">
    <property type="entry name" value="WH-like_DNA-bd_sf"/>
</dbReference>
<dbReference type="AlphaFoldDB" id="A0A239JTH9"/>
<sequence>MANVELMGASGRTVAFVGEGTEVEVNRLVDDDLLPSRFSWKATERREFDLLGAAAALRLNRKFKDMLTRQARKDILAKLEAEHLNVINETLATYSVDAPCQVVVDLLEARAWVIELKDLSLDLTHEMNEIGDRLRLLVAAEEAVAVDPEIMGGRPVFKGSRLPIETAIASIDDGVTMSEMIEDYPFLSEEKIAQARVYLRVHPRAGRPRKAAIRGKHEAVRRVQVEKDPA</sequence>
<dbReference type="Pfam" id="PF04255">
    <property type="entry name" value="DUF433"/>
    <property type="match status" value="1"/>
</dbReference>
<name>A0A239JTH9_9PSED</name>